<sequence length="166" mass="17919">MKRSLAGVLMIMALGLAYAKDKPMVGVSEKVAVASRGGKVLVTLTVSNKTAQPIYLWKVTYQSKQLFGPEFEISVAGSAAPVNYIGPMVKRAPPGPDDYVKVEPNGVLSNTIDITGAYDFLPGKRRYRLSHTGGYVLDLQQLDNPVAMKPASTVFTHTHVAQPAEE</sequence>
<gene>
    <name evidence="2" type="ORF">CR152_14585</name>
</gene>
<organism evidence="2 3">
    <name type="scientific">Massilia violaceinigra</name>
    <dbReference type="NCBI Taxonomy" id="2045208"/>
    <lineage>
        <taxon>Bacteria</taxon>
        <taxon>Pseudomonadati</taxon>
        <taxon>Pseudomonadota</taxon>
        <taxon>Betaproteobacteria</taxon>
        <taxon>Burkholderiales</taxon>
        <taxon>Oxalobacteraceae</taxon>
        <taxon>Telluria group</taxon>
        <taxon>Massilia</taxon>
    </lineage>
</organism>
<evidence type="ECO:0000313" key="3">
    <source>
        <dbReference type="Proteomes" id="UP000229897"/>
    </source>
</evidence>
<dbReference type="RefSeq" id="WP_099875570.1">
    <property type="nucleotide sequence ID" value="NZ_CP024608.1"/>
</dbReference>
<reference evidence="2" key="1">
    <citation type="submission" date="2017-10" db="EMBL/GenBank/DDBJ databases">
        <title>Massilia psychrophilum sp. nov., a novel purple-pigmented bacterium isolated from Tianshan glacier, Xinjiang Municipality, China.</title>
        <authorList>
            <person name="Wang H."/>
        </authorList>
    </citation>
    <scope>NUCLEOTIDE SEQUENCE [LARGE SCALE GENOMIC DNA]</scope>
    <source>
        <strain evidence="2">B2</strain>
    </source>
</reference>
<keyword evidence="1" id="KW-0732">Signal</keyword>
<evidence type="ECO:0000256" key="1">
    <source>
        <dbReference type="SAM" id="SignalP"/>
    </source>
</evidence>
<keyword evidence="3" id="KW-1185">Reference proteome</keyword>
<name>A0A2D2DKV9_9BURK</name>
<protein>
    <recommendedName>
        <fullName evidence="4">Protease</fullName>
    </recommendedName>
</protein>
<evidence type="ECO:0000313" key="2">
    <source>
        <dbReference type="EMBL" id="ATQ75614.1"/>
    </source>
</evidence>
<proteinExistence type="predicted"/>
<evidence type="ECO:0008006" key="4">
    <source>
        <dbReference type="Google" id="ProtNLM"/>
    </source>
</evidence>
<feature type="signal peptide" evidence="1">
    <location>
        <begin position="1"/>
        <end position="19"/>
    </location>
</feature>
<accession>A0A2D2DKV9</accession>
<dbReference type="KEGG" id="mass:CR152_14585"/>
<dbReference type="Gene3D" id="2.60.40.2970">
    <property type="match status" value="1"/>
</dbReference>
<feature type="chain" id="PRO_5013776803" description="Protease" evidence="1">
    <location>
        <begin position="20"/>
        <end position="166"/>
    </location>
</feature>
<dbReference type="OrthoDB" id="8775091at2"/>
<dbReference type="EMBL" id="CP024608">
    <property type="protein sequence ID" value="ATQ75614.1"/>
    <property type="molecule type" value="Genomic_DNA"/>
</dbReference>
<dbReference type="AlphaFoldDB" id="A0A2D2DKV9"/>
<dbReference type="Proteomes" id="UP000229897">
    <property type="component" value="Chromosome"/>
</dbReference>